<evidence type="ECO:0000313" key="3">
    <source>
        <dbReference type="Proteomes" id="UP000694005"/>
    </source>
</evidence>
<dbReference type="EMBL" id="LS974625">
    <property type="protein sequence ID" value="CAG7862122.1"/>
    <property type="molecule type" value="Genomic_DNA"/>
</dbReference>
<feature type="chain" id="PRO_5034846357" evidence="1">
    <location>
        <begin position="28"/>
        <end position="307"/>
    </location>
</feature>
<proteinExistence type="predicted"/>
<sequence length="307" mass="35152">MSMAHEAHFRLLFTFFISVSLERFGVAFSHFLHPVLKSHKSHKLRFGVPLQRHRFGFGSSSEVDSACLFKSHKLRSTLCNGFGFCLSNTIILAFTCTTSPTLSDKSKVTASTPPINVLVACDAQTHRSEIRNENIFEASTPTMAILLLLFSFLVRLFGCANTRSNLYVWIAIIPIVISKTLGRHARRVYVGAWTNVVITRPIPSGEPVAGLGKINERHKEALKYLKDFKWIRVEEPIEFTLELFFVAYCTEEQRDCRLRDNKQEKRACKYLKDIKWNKVKEPKDSRLIFSLIRTLTTRTLSSPRHIT</sequence>
<dbReference type="Gramene" id="A09p25890.2_BraZ1">
    <property type="protein sequence ID" value="A09p25890.2_BraZ1.CDS"/>
    <property type="gene ID" value="A09g25890.2_BraZ1"/>
</dbReference>
<gene>
    <name evidence="2" type="ORF">BRAPAZ1V2_A09P25890.2</name>
</gene>
<name>A0A8D9CVF8_BRACM</name>
<protein>
    <submittedName>
        <fullName evidence="2">Uncharacterized protein</fullName>
    </submittedName>
</protein>
<evidence type="ECO:0000313" key="2">
    <source>
        <dbReference type="EMBL" id="CAG7862122.1"/>
    </source>
</evidence>
<reference evidence="2 3" key="1">
    <citation type="submission" date="2021-07" db="EMBL/GenBank/DDBJ databases">
        <authorList>
            <consortium name="Genoscope - CEA"/>
            <person name="William W."/>
        </authorList>
    </citation>
    <scope>NUCLEOTIDE SEQUENCE [LARGE SCALE GENOMIC DNA]</scope>
</reference>
<dbReference type="AlphaFoldDB" id="A0A8D9CVF8"/>
<dbReference type="Proteomes" id="UP000694005">
    <property type="component" value="Chromosome A09"/>
</dbReference>
<organism evidence="2 3">
    <name type="scientific">Brassica campestris</name>
    <name type="common">Field mustard</name>
    <dbReference type="NCBI Taxonomy" id="3711"/>
    <lineage>
        <taxon>Eukaryota</taxon>
        <taxon>Viridiplantae</taxon>
        <taxon>Streptophyta</taxon>
        <taxon>Embryophyta</taxon>
        <taxon>Tracheophyta</taxon>
        <taxon>Spermatophyta</taxon>
        <taxon>Magnoliopsida</taxon>
        <taxon>eudicotyledons</taxon>
        <taxon>Gunneridae</taxon>
        <taxon>Pentapetalae</taxon>
        <taxon>rosids</taxon>
        <taxon>malvids</taxon>
        <taxon>Brassicales</taxon>
        <taxon>Brassicaceae</taxon>
        <taxon>Brassiceae</taxon>
        <taxon>Brassica</taxon>
    </lineage>
</organism>
<feature type="signal peptide" evidence="1">
    <location>
        <begin position="1"/>
        <end position="27"/>
    </location>
</feature>
<evidence type="ECO:0000256" key="1">
    <source>
        <dbReference type="SAM" id="SignalP"/>
    </source>
</evidence>
<accession>A0A8D9CVF8</accession>
<keyword evidence="1" id="KW-0732">Signal</keyword>